<protein>
    <recommendedName>
        <fullName evidence="3">GST N-terminal domain-containing protein</fullName>
    </recommendedName>
</protein>
<reference evidence="4 5" key="1">
    <citation type="submission" date="2015-07" db="EMBL/GenBank/DDBJ databases">
        <title>Comparative genomics of the Sigatoka disease complex on banana suggests a link between parallel evolutionary changes in Pseudocercospora fijiensis and Pseudocercospora eumusae and increased virulence on the banana host.</title>
        <authorList>
            <person name="Chang T.-C."/>
            <person name="Salvucci A."/>
            <person name="Crous P.W."/>
            <person name="Stergiopoulos I."/>
        </authorList>
    </citation>
    <scope>NUCLEOTIDE SEQUENCE [LARGE SCALE GENOMIC DNA]</scope>
    <source>
        <strain evidence="4 5">CBS 114824</strain>
    </source>
</reference>
<accession>A0A139HF08</accession>
<dbReference type="PANTHER" id="PTHR34598">
    <property type="entry name" value="BLL6449 PROTEIN"/>
    <property type="match status" value="1"/>
</dbReference>
<organism evidence="4 5">
    <name type="scientific">Pseudocercospora eumusae</name>
    <dbReference type="NCBI Taxonomy" id="321146"/>
    <lineage>
        <taxon>Eukaryota</taxon>
        <taxon>Fungi</taxon>
        <taxon>Dikarya</taxon>
        <taxon>Ascomycota</taxon>
        <taxon>Pezizomycotina</taxon>
        <taxon>Dothideomycetes</taxon>
        <taxon>Dothideomycetidae</taxon>
        <taxon>Mycosphaerellales</taxon>
        <taxon>Mycosphaerellaceae</taxon>
        <taxon>Pseudocercospora</taxon>
    </lineage>
</organism>
<dbReference type="Proteomes" id="UP000070133">
    <property type="component" value="Unassembled WGS sequence"/>
</dbReference>
<dbReference type="EMBL" id="LFZN01000063">
    <property type="protein sequence ID" value="KXT01017.1"/>
    <property type="molecule type" value="Genomic_DNA"/>
</dbReference>
<evidence type="ECO:0000259" key="3">
    <source>
        <dbReference type="PROSITE" id="PS50404"/>
    </source>
</evidence>
<gene>
    <name evidence="4" type="ORF">AC578_4440</name>
</gene>
<sequence>MVLQVYLDPCTVNSRKVLAGLDLIGLQYEFNHIDYFKGEQKSESFMKINPHATVPAATDGDLTLTESNAILMYGADVAKNSSAYPTDLKLRADANRGTEMAQGRFLDARLKETGKWILPGEEPTIVDISVASPMHLYEACKLPLEQYSGIQKWLKELEKLPAWQKTQGAVDKALLPNKPSDVRAEFAYTKDLGDKLTELYFYEDPKSVGIHEPGDDIHMMSVKSAWGKNWDVDINGFALKDFQPSYNSSWEDEEKVRNEIYPEVVEFLKKELGAKRVLVFDHTIRTRKNQNKKITQENNTSQRAPVRLVHCDYTAESAPTRVRQLLPDEADHLLARRTAFINVWKPLGPVKENPLAMCDVASAPAEDFFKLYLRYRDRTGENYVMRHSDRHQWYYFPDMRGTESILLKTYDSDASKARYVGHTAFDDPTSVKDAPPRESCEIRTICFF</sequence>
<dbReference type="PROSITE" id="PS50404">
    <property type="entry name" value="GST_NTER"/>
    <property type="match status" value="1"/>
</dbReference>
<dbReference type="PANTHER" id="PTHR34598:SF3">
    <property type="entry name" value="OXIDOREDUCTASE AN1597"/>
    <property type="match status" value="1"/>
</dbReference>
<dbReference type="InterPro" id="IPR004045">
    <property type="entry name" value="Glutathione_S-Trfase_N"/>
</dbReference>
<name>A0A139HF08_9PEZI</name>
<dbReference type="Pfam" id="PF02798">
    <property type="entry name" value="GST_N"/>
    <property type="match status" value="1"/>
</dbReference>
<evidence type="ECO:0000313" key="4">
    <source>
        <dbReference type="EMBL" id="KXT01017.1"/>
    </source>
</evidence>
<dbReference type="Gene3D" id="1.20.1050.10">
    <property type="match status" value="1"/>
</dbReference>
<dbReference type="GO" id="GO:0016491">
    <property type="term" value="F:oxidoreductase activity"/>
    <property type="evidence" value="ECO:0007669"/>
    <property type="project" value="UniProtKB-KW"/>
</dbReference>
<dbReference type="STRING" id="321146.A0A139HF08"/>
<feature type="domain" description="GST N-terminal" evidence="3">
    <location>
        <begin position="1"/>
        <end position="82"/>
    </location>
</feature>
<dbReference type="SUPFAM" id="SSF52833">
    <property type="entry name" value="Thioredoxin-like"/>
    <property type="match status" value="1"/>
</dbReference>
<dbReference type="Gene3D" id="3.40.30.10">
    <property type="entry name" value="Glutaredoxin"/>
    <property type="match status" value="1"/>
</dbReference>
<dbReference type="SUPFAM" id="SSF47616">
    <property type="entry name" value="GST C-terminal domain-like"/>
    <property type="match status" value="1"/>
</dbReference>
<dbReference type="NCBIfam" id="NF041278">
    <property type="entry name" value="CmcJ_NvfI_EfuI"/>
    <property type="match status" value="1"/>
</dbReference>
<evidence type="ECO:0000313" key="5">
    <source>
        <dbReference type="Proteomes" id="UP000070133"/>
    </source>
</evidence>
<dbReference type="OrthoDB" id="412788at2759"/>
<keyword evidence="5" id="KW-1185">Reference proteome</keyword>
<dbReference type="InterPro" id="IPR036282">
    <property type="entry name" value="Glutathione-S-Trfase_C_sf"/>
</dbReference>
<evidence type="ECO:0000256" key="1">
    <source>
        <dbReference type="ARBA" id="ARBA00023002"/>
    </source>
</evidence>
<evidence type="ECO:0000256" key="2">
    <source>
        <dbReference type="ARBA" id="ARBA00023604"/>
    </source>
</evidence>
<comment type="caution">
    <text evidence="4">The sequence shown here is derived from an EMBL/GenBank/DDBJ whole genome shotgun (WGS) entry which is preliminary data.</text>
</comment>
<proteinExistence type="inferred from homology"/>
<comment type="similarity">
    <text evidence="2">Belongs to the asaB hydroxylase/desaturase family.</text>
</comment>
<keyword evidence="1" id="KW-0560">Oxidoreductase</keyword>
<dbReference type="InterPro" id="IPR044053">
    <property type="entry name" value="AsaB-like"/>
</dbReference>
<dbReference type="InterPro" id="IPR036249">
    <property type="entry name" value="Thioredoxin-like_sf"/>
</dbReference>
<dbReference type="AlphaFoldDB" id="A0A139HF08"/>